<dbReference type="EMBL" id="WIWP01000005">
    <property type="protein sequence ID" value="MQT25223.1"/>
    <property type="molecule type" value="Genomic_DNA"/>
</dbReference>
<accession>A0A6A7YW91</accession>
<name>A0A6A7YW91_9PSED</name>
<dbReference type="Proteomes" id="UP000713985">
    <property type="component" value="Unassembled WGS sequence"/>
</dbReference>
<evidence type="ECO:0000313" key="6">
    <source>
        <dbReference type="Proteomes" id="UP000713985"/>
    </source>
</evidence>
<dbReference type="SUPFAM" id="SSF53756">
    <property type="entry name" value="UDP-Glycosyltransferase/glycogen phosphorylase"/>
    <property type="match status" value="1"/>
</dbReference>
<dbReference type="RefSeq" id="WP_153386333.1">
    <property type="nucleotide sequence ID" value="NZ_JBITTT010000008.1"/>
</dbReference>
<dbReference type="Gene3D" id="3.40.50.2000">
    <property type="entry name" value="Glycogen Phosphorylase B"/>
    <property type="match status" value="2"/>
</dbReference>
<dbReference type="InterPro" id="IPR028098">
    <property type="entry name" value="Glyco_trans_4-like_N"/>
</dbReference>
<evidence type="ECO:0000313" key="4">
    <source>
        <dbReference type="EMBL" id="MQU16478.1"/>
    </source>
</evidence>
<dbReference type="EMBL" id="WIWC01000009">
    <property type="protein sequence ID" value="MQT79965.1"/>
    <property type="molecule type" value="Genomic_DNA"/>
</dbReference>
<evidence type="ECO:0000313" key="3">
    <source>
        <dbReference type="EMBL" id="MQT79965.1"/>
    </source>
</evidence>
<evidence type="ECO:0000313" key="2">
    <source>
        <dbReference type="EMBL" id="MQT25223.1"/>
    </source>
</evidence>
<dbReference type="Pfam" id="PF13692">
    <property type="entry name" value="Glyco_trans_1_4"/>
    <property type="match status" value="1"/>
</dbReference>
<protein>
    <submittedName>
        <fullName evidence="3">Glycosyltransferase</fullName>
    </submittedName>
</protein>
<sequence>MAPADTGTMTTALHITLISDTFAPENNGVANTLGHLFEGLRARKHFVELVRPRQSDDGSQRSTPELMLCRGWPLPGYPGLQWGMASTQRLSRRWQQQRPDVVYIATEGPLGLCALRVARRLGIAVVSGFHTNFQQYVNQHGLGLFSRALTHYLRWFHNRSLMTLVPSASQRVELARRHFERLELLSRGVDSQLFNPCRRQTALRQSWGLREHDIALLYVGRLAPEKNLGALRRGLDALEARYPSRRFKLIVVGEGSKRVTLEASLPEALFCGAQSGDALANHYASADVFLFPGLFETFGNAVLEAQASGLGVVAYDEAAAGQHIRHGYSGVLAMPGDEDAWIEAACWLLEAPETLRTIRLNARRHASRQNWAQSIEQFESQLRRVCHREGDAEEIPAQIGP</sequence>
<dbReference type="CDD" id="cd03814">
    <property type="entry name" value="GT4-like"/>
    <property type="match status" value="1"/>
</dbReference>
<gene>
    <name evidence="4" type="ORF">GHN41_08500</name>
    <name evidence="3" type="ORF">GHN86_07820</name>
    <name evidence="2" type="ORF">GHN94_05150</name>
</gene>
<dbReference type="Pfam" id="PF13439">
    <property type="entry name" value="Glyco_transf_4"/>
    <property type="match status" value="1"/>
</dbReference>
<organism evidence="3">
    <name type="scientific">Pseudomonas helleri</name>
    <dbReference type="NCBI Taxonomy" id="1608996"/>
    <lineage>
        <taxon>Bacteria</taxon>
        <taxon>Pseudomonadati</taxon>
        <taxon>Pseudomonadota</taxon>
        <taxon>Gammaproteobacteria</taxon>
        <taxon>Pseudomonadales</taxon>
        <taxon>Pseudomonadaceae</taxon>
        <taxon>Pseudomonas</taxon>
    </lineage>
</organism>
<dbReference type="OrthoDB" id="9802525at2"/>
<dbReference type="EMBL" id="WIVT01000008">
    <property type="protein sequence ID" value="MQU16478.1"/>
    <property type="molecule type" value="Genomic_DNA"/>
</dbReference>
<keyword evidence="6" id="KW-1185">Reference proteome</keyword>
<feature type="domain" description="Glycosyltransferase subfamily 4-like N-terminal" evidence="1">
    <location>
        <begin position="27"/>
        <end position="192"/>
    </location>
</feature>
<dbReference type="PANTHER" id="PTHR45947">
    <property type="entry name" value="SULFOQUINOVOSYL TRANSFERASE SQD2"/>
    <property type="match status" value="1"/>
</dbReference>
<proteinExistence type="predicted"/>
<keyword evidence="3" id="KW-0808">Transferase</keyword>
<dbReference type="InterPro" id="IPR050194">
    <property type="entry name" value="Glycosyltransferase_grp1"/>
</dbReference>
<dbReference type="GO" id="GO:0016757">
    <property type="term" value="F:glycosyltransferase activity"/>
    <property type="evidence" value="ECO:0007669"/>
    <property type="project" value="UniProtKB-ARBA"/>
</dbReference>
<dbReference type="Proteomes" id="UP000443000">
    <property type="component" value="Unassembled WGS sequence"/>
</dbReference>
<evidence type="ECO:0000259" key="1">
    <source>
        <dbReference type="Pfam" id="PF13439"/>
    </source>
</evidence>
<dbReference type="AlphaFoldDB" id="A0A6A7YW91"/>
<evidence type="ECO:0000313" key="5">
    <source>
        <dbReference type="Proteomes" id="UP000443000"/>
    </source>
</evidence>
<comment type="caution">
    <text evidence="3">The sequence shown here is derived from an EMBL/GenBank/DDBJ whole genome shotgun (WGS) entry which is preliminary data.</text>
</comment>
<dbReference type="PANTHER" id="PTHR45947:SF3">
    <property type="entry name" value="SULFOQUINOVOSYL TRANSFERASE SQD2"/>
    <property type="match status" value="1"/>
</dbReference>
<reference evidence="5 6" key="1">
    <citation type="submission" date="2019-10" db="EMBL/GenBank/DDBJ databases">
        <title>Evaluation of single-gene subtyping targets for Pseudomonas.</title>
        <authorList>
            <person name="Reichler S.J."/>
            <person name="Orsi R.H."/>
            <person name="Wiedmann M."/>
            <person name="Martin N.H."/>
            <person name="Murphy S.I."/>
        </authorList>
    </citation>
    <scope>NUCLEOTIDE SEQUENCE</scope>
    <source>
        <strain evidence="2 6">FSL R10-0802</strain>
        <strain evidence="4 5">FSL R10-1594</strain>
        <strain evidence="3">FSL R10-2339</strain>
    </source>
</reference>